<evidence type="ECO:0000313" key="2">
    <source>
        <dbReference type="Proteomes" id="UP000824881"/>
    </source>
</evidence>
<evidence type="ECO:0000313" key="1">
    <source>
        <dbReference type="EMBL" id="KAG9221407.1"/>
    </source>
</evidence>
<reference evidence="1 2" key="1">
    <citation type="journal article" date="2021" name="Appl. Environ. Microbiol.">
        <title>Genetic linkage and physical mapping for an oyster mushroom Pleurotus cornucopiae and QTL analysis for the trait cap color.</title>
        <authorList>
            <person name="Zhang Y."/>
            <person name="Gao W."/>
            <person name="Sonnenberg A."/>
            <person name="Chen Q."/>
            <person name="Zhang J."/>
            <person name="Huang C."/>
        </authorList>
    </citation>
    <scope>NUCLEOTIDE SEQUENCE [LARGE SCALE GENOMIC DNA]</scope>
    <source>
        <strain evidence="1">CCMSSC00406</strain>
    </source>
</reference>
<comment type="caution">
    <text evidence="1">The sequence shown here is derived from an EMBL/GenBank/DDBJ whole genome shotgun (WGS) entry which is preliminary data.</text>
</comment>
<name>A0ACB7IT30_PLECO</name>
<accession>A0ACB7IT30</accession>
<keyword evidence="2" id="KW-1185">Reference proteome</keyword>
<dbReference type="Proteomes" id="UP000824881">
    <property type="component" value="Unassembled WGS sequence"/>
</dbReference>
<gene>
    <name evidence="1" type="ORF">CCMSSC00406_0008337</name>
</gene>
<protein>
    <submittedName>
        <fullName evidence="1">Uncharacterized protein</fullName>
    </submittedName>
</protein>
<organism evidence="1 2">
    <name type="scientific">Pleurotus cornucopiae</name>
    <name type="common">Cornucopia mushroom</name>
    <dbReference type="NCBI Taxonomy" id="5321"/>
    <lineage>
        <taxon>Eukaryota</taxon>
        <taxon>Fungi</taxon>
        <taxon>Dikarya</taxon>
        <taxon>Basidiomycota</taxon>
        <taxon>Agaricomycotina</taxon>
        <taxon>Agaricomycetes</taxon>
        <taxon>Agaricomycetidae</taxon>
        <taxon>Agaricales</taxon>
        <taxon>Pleurotineae</taxon>
        <taxon>Pleurotaceae</taxon>
        <taxon>Pleurotus</taxon>
    </lineage>
</organism>
<proteinExistence type="predicted"/>
<sequence length="770" mass="84496">MAELKSPDDTSSHLAKYEQGLDVEGQGARRDLEKRLLLKVDLRMSYLILIYIVNIVDRNNTPAARLRGLERDLHLHGPEYSTVLSILFVGYISMQIPSNMFMNYIGKPSIYLPFCAVLWGVISMLSGITKNFVGALLCRFFIGFVEASFVPGALFLLSKWYKRDELGVRVAILFCATYASNAFGALIAASILDTMEGTLGQAAWRWLCFIEGAITIAIALLGFFILPDFPGTSGRWLSPEERALATERLAEEDGTGPTSHIEGFKIAMKDWKVWYLAVLMAVVQLSLSFIVFFPTLTATLGYGLTTTLLLCAPPWVITTVFAFVLTRHSDIKSERCWHSIFPMIIGMIGSVMAMSTMNTPARYVSLFLMAQSPVGPVITMAWSMTSLQPANKRAVAIAIINATGQLGLVAGPYAWDKRWGPTYRKSFAICLTASGLSIVMSLFFRYHLAALNLKAQKEEDERGQTVPGFRYHLIIACMFSSTSNAPGQSKRDDLRISAFEANPTMDILLPVPEFLSGFTTCPSLSTELLTVVSLDDHCLGVHKITRRTTHEVVEPPKEPQPDTPCLSNAIPPPTLAWEAKYPKGSINPSAPIPGGFGFYLSGPSDFLESLRCGAQEMEGWATKRTAALVGAKKTDASFRANAIGELYAYLPLTPNNEAQLAAVPPYSRQNADYGFSVGRGSFCLDAAVGQWIALAFRVKLNDVGSENGEIQFWVNGVSAISVTGLTLRTRADSAIQGMHFQTFFGGHTPDWASPKDQYGWFADISGAIVR</sequence>
<dbReference type="EMBL" id="WQMT02000007">
    <property type="protein sequence ID" value="KAG9221407.1"/>
    <property type="molecule type" value="Genomic_DNA"/>
</dbReference>